<evidence type="ECO:0000256" key="6">
    <source>
        <dbReference type="HAMAP-Rule" id="MF_01265"/>
    </source>
</evidence>
<dbReference type="GO" id="GO:0016639">
    <property type="term" value="F:oxidoreductase activity, acting on the CH-NH2 group of donors, NAD or NADP as acceptor"/>
    <property type="evidence" value="ECO:0007669"/>
    <property type="project" value="UniProtKB-UniRule"/>
</dbReference>
<comment type="function">
    <text evidence="6">Specifically catalyzes the NAD or NADP-dependent dehydrogenation of L-aspartate to iminoaspartate.</text>
</comment>
<dbReference type="NCBIfam" id="NF009828">
    <property type="entry name" value="PRK13303.1-3"/>
    <property type="match status" value="1"/>
</dbReference>
<sequence>MPSWCRAMSVSDPSRLRLCFIGWGAIASRVGELLAERQPSGVEIVAVAVRDPQRQRTVLPQGARLIAGQDELAGLDIDMVIEAAGRPAVAIWGEAALRHAGSFVVSSASAFTDEALLARLLAVADETGGRIVVPSGALGDLGALAAASVLPLDEVQHTIVKPPLAWKGTRAAEMIDLDRLERRTEFFAGTARQAAEAFPQNANVAVISALSGIGLDRTRVALVADPSAARNIHEISAAGAFGTLELRLENEPLKTNPKSSEMTALSLVSLIENAVAPLVR</sequence>
<evidence type="ECO:0000256" key="1">
    <source>
        <dbReference type="ARBA" id="ARBA00008331"/>
    </source>
</evidence>
<dbReference type="GO" id="GO:0050661">
    <property type="term" value="F:NADP binding"/>
    <property type="evidence" value="ECO:0007669"/>
    <property type="project" value="UniProtKB-UniRule"/>
</dbReference>
<dbReference type="Pfam" id="PF03447">
    <property type="entry name" value="NAD_binding_3"/>
    <property type="match status" value="1"/>
</dbReference>
<evidence type="ECO:0000313" key="9">
    <source>
        <dbReference type="EMBL" id="AMS42886.1"/>
    </source>
</evidence>
<evidence type="ECO:0000313" key="10">
    <source>
        <dbReference type="Proteomes" id="UP000075755"/>
    </source>
</evidence>
<dbReference type="Proteomes" id="UP000075755">
    <property type="component" value="Chromosome"/>
</dbReference>
<dbReference type="PANTHER" id="PTHR31873:SF6">
    <property type="entry name" value="ASPARTATE DEHYDROGENASE DOMAIN-CONTAINING PROTEIN"/>
    <property type="match status" value="1"/>
</dbReference>
<dbReference type="AlphaFoldDB" id="A0AAC9AS18"/>
<evidence type="ECO:0000259" key="8">
    <source>
        <dbReference type="Pfam" id="PF03447"/>
    </source>
</evidence>
<dbReference type="InterPro" id="IPR036291">
    <property type="entry name" value="NAD(P)-bd_dom_sf"/>
</dbReference>
<dbReference type="InterPro" id="IPR011182">
    <property type="entry name" value="L-Asp_DH"/>
</dbReference>
<proteinExistence type="inferred from homology"/>
<evidence type="ECO:0000256" key="3">
    <source>
        <dbReference type="ARBA" id="ARBA00022857"/>
    </source>
</evidence>
<reference evidence="9 10" key="1">
    <citation type="submission" date="2016-03" db="EMBL/GenBank/DDBJ databases">
        <title>Complete genome of Aminobacter aminovorans KCTC 2477.</title>
        <authorList>
            <person name="Kim K.M."/>
        </authorList>
    </citation>
    <scope>NUCLEOTIDE SEQUENCE [LARGE SCALE GENOMIC DNA]</scope>
    <source>
        <strain evidence="9 10">KCTC 2477</strain>
    </source>
</reference>
<dbReference type="SUPFAM" id="SSF55347">
    <property type="entry name" value="Glyceraldehyde-3-phosphate dehydrogenase-like, C-terminal domain"/>
    <property type="match status" value="1"/>
</dbReference>
<dbReference type="Pfam" id="PF01958">
    <property type="entry name" value="Asp_DH_C"/>
    <property type="match status" value="1"/>
</dbReference>
<protein>
    <recommendedName>
        <fullName evidence="6">L-aspartate dehydrogenase</fullName>
        <ecNumber evidence="6">1.4.1.21</ecNumber>
    </recommendedName>
</protein>
<feature type="domain" description="Aspartate dehydrogenase" evidence="7">
    <location>
        <begin position="181"/>
        <end position="268"/>
    </location>
</feature>
<evidence type="ECO:0000259" key="7">
    <source>
        <dbReference type="Pfam" id="PF01958"/>
    </source>
</evidence>
<comment type="similarity">
    <text evidence="1 6">Belongs to the L-aspartate dehydrogenase family.</text>
</comment>
<feature type="binding site" evidence="6">
    <location>
        <position position="137"/>
    </location>
    <ligand>
        <name>NAD(+)</name>
        <dbReference type="ChEBI" id="CHEBI:57540"/>
    </ligand>
</feature>
<dbReference type="InterPro" id="IPR005106">
    <property type="entry name" value="Asp/hSer_DH_NAD-bd"/>
</dbReference>
<dbReference type="SUPFAM" id="SSF51735">
    <property type="entry name" value="NAD(P)-binding Rossmann-fold domains"/>
    <property type="match status" value="1"/>
</dbReference>
<dbReference type="InterPro" id="IPR002811">
    <property type="entry name" value="Asp_DH"/>
</dbReference>
<feature type="domain" description="Aspartate/homoserine dehydrogenase NAD-binding" evidence="8">
    <location>
        <begin position="22"/>
        <end position="134"/>
    </location>
</feature>
<keyword evidence="4 6" id="KW-0560">Oxidoreductase</keyword>
<name>A0AAC9AS18_AMIAI</name>
<dbReference type="InterPro" id="IPR020626">
    <property type="entry name" value="Asp_DH_prok"/>
</dbReference>
<dbReference type="EC" id="1.4.1.21" evidence="6"/>
<dbReference type="Gene3D" id="3.40.50.720">
    <property type="entry name" value="NAD(P)-binding Rossmann-like Domain"/>
    <property type="match status" value="1"/>
</dbReference>
<accession>A0AAC9AS18</accession>
<comment type="pathway">
    <text evidence="6">Cofactor biosynthesis; NAD(+) biosynthesis; iminoaspartate from L-aspartate (dehydrogenase route): step 1/1.</text>
</comment>
<dbReference type="GO" id="GO:0009435">
    <property type="term" value="P:NAD+ biosynthetic process"/>
    <property type="evidence" value="ECO:0007669"/>
    <property type="project" value="UniProtKB-UniRule"/>
</dbReference>
<evidence type="ECO:0000256" key="5">
    <source>
        <dbReference type="ARBA" id="ARBA00023027"/>
    </source>
</evidence>
<dbReference type="PIRSF" id="PIRSF005227">
    <property type="entry name" value="Asp_dh_NAD_syn"/>
    <property type="match status" value="1"/>
</dbReference>
<dbReference type="GO" id="GO:0051287">
    <property type="term" value="F:NAD binding"/>
    <property type="evidence" value="ECO:0007669"/>
    <property type="project" value="UniProtKB-UniRule"/>
</dbReference>
<dbReference type="EMBL" id="CP015005">
    <property type="protein sequence ID" value="AMS42886.1"/>
    <property type="molecule type" value="Genomic_DNA"/>
</dbReference>
<keyword evidence="3 6" id="KW-0521">NADP</keyword>
<feature type="binding site" evidence="6">
    <location>
        <position position="203"/>
    </location>
    <ligand>
        <name>NAD(+)</name>
        <dbReference type="ChEBI" id="CHEBI:57540"/>
    </ligand>
</feature>
<comment type="catalytic activity">
    <reaction evidence="6">
        <text>L-aspartate + NADP(+) + H2O = oxaloacetate + NH4(+) + NADPH + H(+)</text>
        <dbReference type="Rhea" id="RHEA:11784"/>
        <dbReference type="ChEBI" id="CHEBI:15377"/>
        <dbReference type="ChEBI" id="CHEBI:15378"/>
        <dbReference type="ChEBI" id="CHEBI:16452"/>
        <dbReference type="ChEBI" id="CHEBI:28938"/>
        <dbReference type="ChEBI" id="CHEBI:29991"/>
        <dbReference type="ChEBI" id="CHEBI:57783"/>
        <dbReference type="ChEBI" id="CHEBI:58349"/>
        <dbReference type="EC" id="1.4.1.21"/>
    </reaction>
</comment>
<keyword evidence="2 6" id="KW-0662">Pyridine nucleotide biosynthesis</keyword>
<evidence type="ECO:0000256" key="2">
    <source>
        <dbReference type="ARBA" id="ARBA00022642"/>
    </source>
</evidence>
<dbReference type="Gene3D" id="3.30.360.10">
    <property type="entry name" value="Dihydrodipicolinate Reductase, domain 2"/>
    <property type="match status" value="1"/>
</dbReference>
<keyword evidence="5 6" id="KW-0520">NAD</keyword>
<comment type="catalytic activity">
    <reaction evidence="6">
        <text>L-aspartate + NAD(+) + H2O = oxaloacetate + NH4(+) + NADH + H(+)</text>
        <dbReference type="Rhea" id="RHEA:11788"/>
        <dbReference type="ChEBI" id="CHEBI:15377"/>
        <dbReference type="ChEBI" id="CHEBI:15378"/>
        <dbReference type="ChEBI" id="CHEBI:16452"/>
        <dbReference type="ChEBI" id="CHEBI:28938"/>
        <dbReference type="ChEBI" id="CHEBI:29991"/>
        <dbReference type="ChEBI" id="CHEBI:57540"/>
        <dbReference type="ChEBI" id="CHEBI:57945"/>
        <dbReference type="EC" id="1.4.1.21"/>
    </reaction>
</comment>
<gene>
    <name evidence="6" type="primary">nadX</name>
    <name evidence="9" type="ORF">AA2016_3969</name>
</gene>
<dbReference type="HAMAP" id="MF_01265">
    <property type="entry name" value="NadX"/>
    <property type="match status" value="1"/>
</dbReference>
<dbReference type="PANTHER" id="PTHR31873">
    <property type="entry name" value="L-ASPARTATE DEHYDROGENASE-RELATED"/>
    <property type="match status" value="1"/>
</dbReference>
<evidence type="ECO:0000256" key="4">
    <source>
        <dbReference type="ARBA" id="ARBA00023002"/>
    </source>
</evidence>
<dbReference type="KEGG" id="aak:AA2016_3969"/>
<feature type="active site" evidence="6">
    <location>
        <position position="233"/>
    </location>
</feature>
<dbReference type="GO" id="GO:0033735">
    <property type="term" value="F:aspartate dehydrogenase [NAD(P)+] activity"/>
    <property type="evidence" value="ECO:0007669"/>
    <property type="project" value="UniProtKB-EC"/>
</dbReference>
<comment type="miscellaneous">
    <text evidence="6">The iminoaspartate product is unstable in aqueous solution and can decompose to oxaloacetate and ammonia.</text>
</comment>
<organism evidence="9 10">
    <name type="scientific">Aminobacter aminovorans</name>
    <name type="common">Chelatobacter heintzii</name>
    <dbReference type="NCBI Taxonomy" id="83263"/>
    <lineage>
        <taxon>Bacteria</taxon>
        <taxon>Pseudomonadati</taxon>
        <taxon>Pseudomonadota</taxon>
        <taxon>Alphaproteobacteria</taxon>
        <taxon>Hyphomicrobiales</taxon>
        <taxon>Phyllobacteriaceae</taxon>
        <taxon>Aminobacter</taxon>
    </lineage>
</organism>